<feature type="compositionally biased region" description="Basic and acidic residues" evidence="1">
    <location>
        <begin position="547"/>
        <end position="560"/>
    </location>
</feature>
<organism evidence="2 3">
    <name type="scientific">Stephanodiscus triporus</name>
    <dbReference type="NCBI Taxonomy" id="2934178"/>
    <lineage>
        <taxon>Eukaryota</taxon>
        <taxon>Sar</taxon>
        <taxon>Stramenopiles</taxon>
        <taxon>Ochrophyta</taxon>
        <taxon>Bacillariophyta</taxon>
        <taxon>Coscinodiscophyceae</taxon>
        <taxon>Thalassiosirophycidae</taxon>
        <taxon>Stephanodiscales</taxon>
        <taxon>Stephanodiscaceae</taxon>
        <taxon>Stephanodiscus</taxon>
    </lineage>
</organism>
<feature type="region of interest" description="Disordered" evidence="1">
    <location>
        <begin position="308"/>
        <end position="406"/>
    </location>
</feature>
<feature type="region of interest" description="Disordered" evidence="1">
    <location>
        <begin position="105"/>
        <end position="128"/>
    </location>
</feature>
<evidence type="ECO:0000313" key="3">
    <source>
        <dbReference type="Proteomes" id="UP001530315"/>
    </source>
</evidence>
<feature type="region of interest" description="Disordered" evidence="1">
    <location>
        <begin position="530"/>
        <end position="572"/>
    </location>
</feature>
<evidence type="ECO:0000256" key="1">
    <source>
        <dbReference type="SAM" id="MobiDB-lite"/>
    </source>
</evidence>
<feature type="region of interest" description="Disordered" evidence="1">
    <location>
        <begin position="418"/>
        <end position="437"/>
    </location>
</feature>
<dbReference type="PANTHER" id="PTHR46007">
    <property type="entry name" value="MEDIATOR OF RNA POLYMERASE II TRANSCRIPTION SUBUNIT 12"/>
    <property type="match status" value="1"/>
</dbReference>
<reference evidence="2 3" key="1">
    <citation type="submission" date="2024-10" db="EMBL/GenBank/DDBJ databases">
        <title>Updated reference genomes for cyclostephanoid diatoms.</title>
        <authorList>
            <person name="Roberts W.R."/>
            <person name="Alverson A.J."/>
        </authorList>
    </citation>
    <scope>NUCLEOTIDE SEQUENCE [LARGE SCALE GENOMIC DNA]</scope>
    <source>
        <strain evidence="2 3">AJA276-08</strain>
    </source>
</reference>
<dbReference type="PANTHER" id="PTHR46007:SF8">
    <property type="entry name" value="C2H2-TYPE DOMAIN-CONTAINING PROTEIN"/>
    <property type="match status" value="1"/>
</dbReference>
<keyword evidence="3" id="KW-1185">Reference proteome</keyword>
<feature type="compositionally biased region" description="Basic residues" evidence="1">
    <location>
        <begin position="107"/>
        <end position="118"/>
    </location>
</feature>
<protein>
    <submittedName>
        <fullName evidence="2">Uncharacterized protein</fullName>
    </submittedName>
</protein>
<feature type="region of interest" description="Disordered" evidence="1">
    <location>
        <begin position="701"/>
        <end position="819"/>
    </location>
</feature>
<feature type="compositionally biased region" description="Polar residues" evidence="1">
    <location>
        <begin position="393"/>
        <end position="402"/>
    </location>
</feature>
<name>A0ABD3MNA7_9STRA</name>
<dbReference type="EMBL" id="JALLAZ020001795">
    <property type="protein sequence ID" value="KAL3763687.1"/>
    <property type="molecule type" value="Genomic_DNA"/>
</dbReference>
<feature type="compositionally biased region" description="Basic and acidic residues" evidence="1">
    <location>
        <begin position="355"/>
        <end position="367"/>
    </location>
</feature>
<feature type="compositionally biased region" description="Polar residues" evidence="1">
    <location>
        <begin position="701"/>
        <end position="743"/>
    </location>
</feature>
<dbReference type="AlphaFoldDB" id="A0ABD3MNA7"/>
<comment type="caution">
    <text evidence="2">The sequence shown here is derived from an EMBL/GenBank/DDBJ whole genome shotgun (WGS) entry which is preliminary data.</text>
</comment>
<dbReference type="Proteomes" id="UP001530315">
    <property type="component" value="Unassembled WGS sequence"/>
</dbReference>
<proteinExistence type="predicted"/>
<accession>A0ABD3MNA7</accession>
<evidence type="ECO:0000313" key="2">
    <source>
        <dbReference type="EMBL" id="KAL3763687.1"/>
    </source>
</evidence>
<gene>
    <name evidence="2" type="ORF">ACHAW5_004839</name>
</gene>
<dbReference type="InterPro" id="IPR051647">
    <property type="entry name" value="Mediator_comp_sub12"/>
</dbReference>
<sequence length="819" mass="89506">MSIDGIVVVEVAVVGQSTSSTGRPFPSSFAFDYDVDTNGVDVVRGRGERPPPSSYAFDYDANASGVDVLEMERRPPPLTTPKSHVAYDDMGMNNIDFRVNTRPPRHDNHHRHHYHHHHDQQQQQHQQLHQQLLQERTLAAAAFSAAYSAGGSLKNFLRRGGGGVSSGGGTNSTITSYADDEVNTEHSIDMVVIVPPRNAGRRRPLPTPTAVVPASSDAVDNVDVAHWSSLSVKAAMAVMSAGGGDVIARRAANAVLDFGDDATRKREGGDVDGCLHDLAAKVSLAILEAGGDHGVATAASVAIMNERGKRKNEEGAKNATPCQNGNGGENGDVCEPLSVGGTMEVNSTRPGKTNKMADKGNKEDGKARARANQNMEEDIDRKRKELGIRQARSGATTSSRATESSKIEEIKKVGLATQDKQQQQQQQQQQGQIDAKEEALREKEAQIALKSQQLEEVSRLNLEKERQIRERMAALDAATAAIIERVEVVQRKIDHRANVNVADQNGRSGGIERVDMIHEAHDKGICVSTSSHVDPNAPLPHVNVHPRRQEPRAQNDEKDSSLFPHQRQQTPTPLQQNTVFKQLTDKVFSIMDVACNDSYYSPPNNTNTNTTMDGGNSHVTGTLFSLMNKDPNEYKTEPQSVCDTLEGTLSGLTDEQRWSHWANTRLPQIQESHAQSGANQTSNQASNRPIQKVMSNRQLNATQKVSSPNYRPNQNTNQRNGEQSSILRTNRVTSPRGQSQARYQGQVGKVGKENRSKSLKRQSTPPPVTSGLTKLKSGLLTRFGRKAATKGSPSPHERESDSRGQLFMFSSGKSDMFEL</sequence>
<feature type="compositionally biased region" description="Low complexity" evidence="1">
    <location>
        <begin position="421"/>
        <end position="432"/>
    </location>
</feature>